<reference evidence="2" key="1">
    <citation type="submission" date="2022-08" db="EMBL/GenBank/DDBJ databases">
        <authorList>
            <consortium name="DOE Joint Genome Institute"/>
            <person name="Min B."/>
            <person name="Riley R."/>
            <person name="Sierra-Patev S."/>
            <person name="Naranjo-Ortiz M."/>
            <person name="Looney B."/>
            <person name="Konkel Z."/>
            <person name="Slot J.C."/>
            <person name="Sakamoto Y."/>
            <person name="Steenwyk J.L."/>
            <person name="Rokas A."/>
            <person name="Carro J."/>
            <person name="Camarero S."/>
            <person name="Ferreira P."/>
            <person name="Molpeceres G."/>
            <person name="Ruiz-Duenas F.J."/>
            <person name="Serrano A."/>
            <person name="Henrissat B."/>
            <person name="Drula E."/>
            <person name="Hughes K.W."/>
            <person name="Mata J.L."/>
            <person name="Ishikawa N.K."/>
            <person name="Vargas-Isla R."/>
            <person name="Ushijima S."/>
            <person name="Smith C.A."/>
            <person name="Ahrendt S."/>
            <person name="Andreopoulos W."/>
            <person name="He G."/>
            <person name="Labutti K."/>
            <person name="Lipzen A."/>
            <person name="Ng V."/>
            <person name="Sandor L."/>
            <person name="Barry K."/>
            <person name="Martinez A.T."/>
            <person name="Xiao Y."/>
            <person name="Gibbons J.G."/>
            <person name="Terashima K."/>
            <person name="Hibbett D.S."/>
            <person name="Grigoriev I.V."/>
        </authorList>
    </citation>
    <scope>NUCLEOTIDE SEQUENCE</scope>
    <source>
        <strain evidence="2">TFB9207</strain>
    </source>
</reference>
<evidence type="ECO:0000313" key="2">
    <source>
        <dbReference type="EMBL" id="KAJ3841095.1"/>
    </source>
</evidence>
<sequence length="112" mass="12817">MGDQHVAAAYTHIYAFLKSRQHNDVAKALKKAAKGVVILKDWEDDTTPKLDEILKEWKSYREKVENKSTSEESDSSSESDSSCMCAVNNVSFPMFRTLPCYTCSYPYSLFRF</sequence>
<feature type="region of interest" description="Disordered" evidence="1">
    <location>
        <begin position="62"/>
        <end position="82"/>
    </location>
</feature>
<comment type="caution">
    <text evidence="2">The sequence shown here is derived from an EMBL/GenBank/DDBJ whole genome shotgun (WGS) entry which is preliminary data.</text>
</comment>
<name>A0AA38UH79_9AGAR</name>
<proteinExistence type="predicted"/>
<protein>
    <submittedName>
        <fullName evidence="2">Uncharacterized protein</fullName>
    </submittedName>
</protein>
<dbReference type="EMBL" id="MU806052">
    <property type="protein sequence ID" value="KAJ3841095.1"/>
    <property type="molecule type" value="Genomic_DNA"/>
</dbReference>
<dbReference type="Proteomes" id="UP001163846">
    <property type="component" value="Unassembled WGS sequence"/>
</dbReference>
<organism evidence="2 3">
    <name type="scientific">Lentinula raphanica</name>
    <dbReference type="NCBI Taxonomy" id="153919"/>
    <lineage>
        <taxon>Eukaryota</taxon>
        <taxon>Fungi</taxon>
        <taxon>Dikarya</taxon>
        <taxon>Basidiomycota</taxon>
        <taxon>Agaricomycotina</taxon>
        <taxon>Agaricomycetes</taxon>
        <taxon>Agaricomycetidae</taxon>
        <taxon>Agaricales</taxon>
        <taxon>Marasmiineae</taxon>
        <taxon>Omphalotaceae</taxon>
        <taxon>Lentinula</taxon>
    </lineage>
</organism>
<evidence type="ECO:0000313" key="3">
    <source>
        <dbReference type="Proteomes" id="UP001163846"/>
    </source>
</evidence>
<dbReference type="AlphaFoldDB" id="A0AA38UH79"/>
<accession>A0AA38UH79</accession>
<keyword evidence="3" id="KW-1185">Reference proteome</keyword>
<evidence type="ECO:0000256" key="1">
    <source>
        <dbReference type="SAM" id="MobiDB-lite"/>
    </source>
</evidence>
<gene>
    <name evidence="2" type="ORF">F5878DRAFT_611229</name>
</gene>